<dbReference type="AlphaFoldDB" id="A0A1F7RXR6"/>
<accession>A0A1F7RXR6</accession>
<comment type="caution">
    <text evidence="1">The sequence shown here is derived from an EMBL/GenBank/DDBJ whole genome shotgun (WGS) entry which is preliminary data.</text>
</comment>
<name>A0A1F7RXR6_9BACT</name>
<proteinExistence type="predicted"/>
<gene>
    <name evidence="1" type="ORF">A2161_16890</name>
</gene>
<reference evidence="1 2" key="1">
    <citation type="journal article" date="2016" name="Nat. Commun.">
        <title>Thousands of microbial genomes shed light on interconnected biogeochemical processes in an aquifer system.</title>
        <authorList>
            <person name="Anantharaman K."/>
            <person name="Brown C.T."/>
            <person name="Hug L.A."/>
            <person name="Sharon I."/>
            <person name="Castelle C.J."/>
            <person name="Probst A.J."/>
            <person name="Thomas B.C."/>
            <person name="Singh A."/>
            <person name="Wilkins M.J."/>
            <person name="Karaoz U."/>
            <person name="Brodie E.L."/>
            <person name="Williams K.H."/>
            <person name="Hubbard S.S."/>
            <person name="Banfield J.F."/>
        </authorList>
    </citation>
    <scope>NUCLEOTIDE SEQUENCE [LARGE SCALE GENOMIC DNA]</scope>
</reference>
<protein>
    <submittedName>
        <fullName evidence="1">Uncharacterized protein</fullName>
    </submittedName>
</protein>
<dbReference type="EMBL" id="MGDD01000166">
    <property type="protein sequence ID" value="OGL45647.1"/>
    <property type="molecule type" value="Genomic_DNA"/>
</dbReference>
<sequence>MDITGVICGRMVIIEAIDDSGNLCPETINYYMSSDDCDHDMHPDCEPCDVAYDYECFEINKLEIKLEHG</sequence>
<organism evidence="1 2">
    <name type="scientific">Candidatus Schekmanbacteria bacterium RBG_13_48_7</name>
    <dbReference type="NCBI Taxonomy" id="1817878"/>
    <lineage>
        <taxon>Bacteria</taxon>
        <taxon>Candidatus Schekmaniibacteriota</taxon>
    </lineage>
</organism>
<dbReference type="Proteomes" id="UP000179266">
    <property type="component" value="Unassembled WGS sequence"/>
</dbReference>
<evidence type="ECO:0000313" key="2">
    <source>
        <dbReference type="Proteomes" id="UP000179266"/>
    </source>
</evidence>
<evidence type="ECO:0000313" key="1">
    <source>
        <dbReference type="EMBL" id="OGL45647.1"/>
    </source>
</evidence>